<proteinExistence type="predicted"/>
<protein>
    <submittedName>
        <fullName evidence="1">Transcriptional initiation protein Tat</fullName>
    </submittedName>
</protein>
<reference evidence="1 2" key="1">
    <citation type="journal article" date="2016" name="Genome Announc.">
        <title>Draft Genome Sequence of Planomonospora sphaerica JCM9374, a Rare Actinomycete.</title>
        <authorList>
            <person name="Dohra H."/>
            <person name="Suzuki T."/>
            <person name="Inoue Y."/>
            <person name="Kodani S."/>
        </authorList>
    </citation>
    <scope>NUCLEOTIDE SEQUENCE [LARGE SCALE GENOMIC DNA]</scope>
    <source>
        <strain evidence="1 2">JCM 9374</strain>
    </source>
</reference>
<reference evidence="2" key="2">
    <citation type="submission" date="2016-04" db="EMBL/GenBank/DDBJ databases">
        <title>Planomonospora sphaerica JCM9374 whole genome shotgun sequence.</title>
        <authorList>
            <person name="Suzuki T."/>
            <person name="Dohra H."/>
            <person name="Kodani S."/>
        </authorList>
    </citation>
    <scope>NUCLEOTIDE SEQUENCE [LARGE SCALE GENOMIC DNA]</scope>
    <source>
        <strain evidence="2">JCM 9374</strain>
    </source>
</reference>
<dbReference type="AlphaFoldDB" id="A0A161LJB8"/>
<gene>
    <name evidence="1" type="ORF">PS9374_04659</name>
</gene>
<name>A0A161LJB8_9ACTN</name>
<dbReference type="OrthoDB" id="3689067at2"/>
<dbReference type="RefSeq" id="WP_153054443.1">
    <property type="nucleotide sequence ID" value="NZ_BDCX01000012.1"/>
</dbReference>
<organism evidence="1 2">
    <name type="scientific">Planomonospora sphaerica</name>
    <dbReference type="NCBI Taxonomy" id="161355"/>
    <lineage>
        <taxon>Bacteria</taxon>
        <taxon>Bacillati</taxon>
        <taxon>Actinomycetota</taxon>
        <taxon>Actinomycetes</taxon>
        <taxon>Streptosporangiales</taxon>
        <taxon>Streptosporangiaceae</taxon>
        <taxon>Planomonospora</taxon>
    </lineage>
</organism>
<dbReference type="EMBL" id="BDCX01000012">
    <property type="protein sequence ID" value="GAT68994.1"/>
    <property type="molecule type" value="Genomic_DNA"/>
</dbReference>
<evidence type="ECO:0000313" key="2">
    <source>
        <dbReference type="Proteomes" id="UP000077701"/>
    </source>
</evidence>
<evidence type="ECO:0000313" key="1">
    <source>
        <dbReference type="EMBL" id="GAT68994.1"/>
    </source>
</evidence>
<comment type="caution">
    <text evidence="1">The sequence shown here is derived from an EMBL/GenBank/DDBJ whole genome shotgun (WGS) entry which is preliminary data.</text>
</comment>
<dbReference type="NCBIfam" id="NF033852">
    <property type="entry name" value="fulvocin_rel"/>
    <property type="match status" value="1"/>
</dbReference>
<dbReference type="STRING" id="161355.PS9374_04659"/>
<keyword evidence="2" id="KW-1185">Reference proteome</keyword>
<accession>A0A161LJB8</accession>
<dbReference type="Proteomes" id="UP000077701">
    <property type="component" value="Unassembled WGS sequence"/>
</dbReference>
<sequence>MSSGIRWILGFDASCGTCSKIAEAAKDAAGERLEVLPLAHQDVQQWRAESLGAEAPWVPALIRVDGNQVRAWTGPAMGLRLLGRLGPRAAVKLFKALGELSQAGRATESDQAVGRRHFFKFGAGVSIAAGIVLTGKAPALADEIGKAHAWVAANKDRLPQDYATFSRYSETYRRAIYAELDPTVRSRLWTAHIAQYRKTHPDLSIKQQHILAKLEAHVGKESTFHPRTTTDMDAADERLQFEVIEAFGKEEARNLAGTLGPAEPHSPTASLALLDCECSTNSDWCGGSWRCYYYRDCRTVYDGCGWLYQYACNGMCMRLCSVASDDSPDAAAC</sequence>